<dbReference type="InterPro" id="IPR037066">
    <property type="entry name" value="Plug_dom_sf"/>
</dbReference>
<dbReference type="PANTHER" id="PTHR40980:SF4">
    <property type="entry name" value="TONB-DEPENDENT RECEPTOR-LIKE BETA-BARREL DOMAIN-CONTAINING PROTEIN"/>
    <property type="match status" value="1"/>
</dbReference>
<evidence type="ECO:0000313" key="7">
    <source>
        <dbReference type="EMBL" id="VAV95794.1"/>
    </source>
</evidence>
<dbReference type="Pfam" id="PF13715">
    <property type="entry name" value="CarbopepD_reg_2"/>
    <property type="match status" value="1"/>
</dbReference>
<dbReference type="Gene3D" id="2.60.40.1120">
    <property type="entry name" value="Carboxypeptidase-like, regulatory domain"/>
    <property type="match status" value="1"/>
</dbReference>
<dbReference type="Gene3D" id="2.170.130.10">
    <property type="entry name" value="TonB-dependent receptor, plug domain"/>
    <property type="match status" value="1"/>
</dbReference>
<dbReference type="InterPro" id="IPR011662">
    <property type="entry name" value="Secretin/TonB_short_N"/>
</dbReference>
<dbReference type="PROSITE" id="PS52016">
    <property type="entry name" value="TONB_DEPENDENT_REC_3"/>
    <property type="match status" value="1"/>
</dbReference>
<dbReference type="Pfam" id="PF07660">
    <property type="entry name" value="STN"/>
    <property type="match status" value="1"/>
</dbReference>
<dbReference type="Pfam" id="PF14905">
    <property type="entry name" value="OMP_b-brl_3"/>
    <property type="match status" value="1"/>
</dbReference>
<organism evidence="7">
    <name type="scientific">hydrothermal vent metagenome</name>
    <dbReference type="NCBI Taxonomy" id="652676"/>
    <lineage>
        <taxon>unclassified sequences</taxon>
        <taxon>metagenomes</taxon>
        <taxon>ecological metagenomes</taxon>
    </lineage>
</organism>
<dbReference type="InterPro" id="IPR041700">
    <property type="entry name" value="OMP_b-brl_3"/>
</dbReference>
<dbReference type="SMART" id="SM00965">
    <property type="entry name" value="STN"/>
    <property type="match status" value="1"/>
</dbReference>
<protein>
    <submittedName>
        <fullName evidence="7">TonB-dependent receptor</fullName>
    </submittedName>
</protein>
<evidence type="ECO:0000256" key="2">
    <source>
        <dbReference type="ARBA" id="ARBA00022448"/>
    </source>
</evidence>
<dbReference type="InterPro" id="IPR036942">
    <property type="entry name" value="Beta-barrel_TonB_sf"/>
</dbReference>
<dbReference type="PANTHER" id="PTHR40980">
    <property type="entry name" value="PLUG DOMAIN-CONTAINING PROTEIN"/>
    <property type="match status" value="1"/>
</dbReference>
<dbReference type="EMBL" id="UOEF01000217">
    <property type="protein sequence ID" value="VAV95794.1"/>
    <property type="molecule type" value="Genomic_DNA"/>
</dbReference>
<name>A0A3B0RQD0_9ZZZZ</name>
<sequence>MHRSIFGTVRAVMLTGVASVAIVGTAQAAEAATEFNIPAQSLDGALKQYALKTNRDLLYDPEAVANRRAHGLSGRYTPTEALKRLLKGTGLTFSEVSPNVFALRAAGVIALGVSASTAQATVSADDADNTGSISGTAVNNSTGSTLPGAIIRVQGTNLETVTDERGQYYFPAVPRGPRILEIDYLGDTSETVSVNVTAGARARANFQVGTANEEIVVFGFRSSTQKALNQQKNASNNATIISADALGQFPAENVAEALRRVSGVAFGRAADTGEGSRITVRGFSSEAINVQLNGLDLQGTGFTRTIDLSGFLADNISQVTIQKSLLPSHESTGSGGLVEIETKSGLDYGKFAINLGIEGELNGKTAYGNEFQANGTVAGQITSNFGIAATVQYRKTDRTNFNVDIADTIPAVLPDGFTSRTFVFDTFRFPFDPEFNSRLVNGAAYSQRNRDEESLSASVNLAWDIGDHTRLRLDLQRNQRNALTETSRTVASFLTRGRDMPIPELGGEVRRRITLNSFRPFIGFNETDSRFTSDTISFRGDTILDRWTFNYKFGYSKARSRSNNINVSLGGDNFTDLEALINPATIVTNPDDDAGMTPRVVDGGVIFTDSGVPIPSLTAAGLAIFADPTRYNVTGASRTVTDSPTTAYFAEGSVRYEAAPNFLEYVEAGFKYDRSSRTSLDERFASESVGFLKPSVNFSRIFGRNTSAADIDANLLDFGSLAPIGVSGFALPSLRRRSVDAIFDRLAQLTVDDPATAFNEERFRFTDASTLDPINDTGGLIPASTTETRLAGYLEAQVRFGDFDLSGGVRMERTRRNGRSLTSPSVRLNLPGFNREPRATFVAAGLVQFADLAGTTTTWTPSALLNYRPTDNIKVHLAYFRTTINPSFQQLRNPTSISIDLRTANGSVSLREANPGLKPSTTDSFDLDVSYFFQDNPGLIRAGLFYRKISRNFTNVFFQNADDDSVRDEVLAFFAPLTATRPDLVDFAPDTVFTRNRPENGEGGVIWGVELELIRQLDFLPGFLKNFSVLGNVTYTDGNFPTLVFGRSETDGFGQVTLTDRPLEDQPQWAYNVGLNYSEAGFDAQLIYTRQTQDFVTFNIHDVNTVTPAFDTLDLRVAYNFESFGGNWTIFLEGDDLLRGSNSPDIRTAFGSSPGNPNGSFFFPDLLQFNGGRTLTMGVRARF</sequence>
<keyword evidence="3" id="KW-0812">Transmembrane</keyword>
<dbReference type="InterPro" id="IPR012910">
    <property type="entry name" value="Plug_dom"/>
</dbReference>
<dbReference type="Gene3D" id="3.55.50.30">
    <property type="match status" value="1"/>
</dbReference>
<keyword evidence="7" id="KW-0675">Receptor</keyword>
<dbReference type="GO" id="GO:0009279">
    <property type="term" value="C:cell outer membrane"/>
    <property type="evidence" value="ECO:0007669"/>
    <property type="project" value="UniProtKB-SubCell"/>
</dbReference>
<comment type="subcellular location">
    <subcellularLocation>
        <location evidence="1">Cell outer membrane</location>
        <topology evidence="1">Multi-pass membrane protein</topology>
    </subcellularLocation>
</comment>
<gene>
    <name evidence="7" type="ORF">MNBD_ALPHA04-2432</name>
</gene>
<keyword evidence="2" id="KW-0813">Transport</keyword>
<reference evidence="7" key="1">
    <citation type="submission" date="2018-06" db="EMBL/GenBank/DDBJ databases">
        <authorList>
            <person name="Zhirakovskaya E."/>
        </authorList>
    </citation>
    <scope>NUCLEOTIDE SEQUENCE</scope>
</reference>
<dbReference type="InterPro" id="IPR013784">
    <property type="entry name" value="Carb-bd-like_fold"/>
</dbReference>
<keyword evidence="5" id="KW-0998">Cell outer membrane</keyword>
<dbReference type="Gene3D" id="2.40.170.20">
    <property type="entry name" value="TonB-dependent receptor, beta-barrel domain"/>
    <property type="match status" value="1"/>
</dbReference>
<dbReference type="GO" id="GO:0030246">
    <property type="term" value="F:carbohydrate binding"/>
    <property type="evidence" value="ECO:0007669"/>
    <property type="project" value="InterPro"/>
</dbReference>
<evidence type="ECO:0000259" key="6">
    <source>
        <dbReference type="SMART" id="SM00965"/>
    </source>
</evidence>
<evidence type="ECO:0000256" key="1">
    <source>
        <dbReference type="ARBA" id="ARBA00004571"/>
    </source>
</evidence>
<evidence type="ECO:0000256" key="5">
    <source>
        <dbReference type="ARBA" id="ARBA00023237"/>
    </source>
</evidence>
<dbReference type="InterPro" id="IPR039426">
    <property type="entry name" value="TonB-dep_rcpt-like"/>
</dbReference>
<dbReference type="SUPFAM" id="SSF56935">
    <property type="entry name" value="Porins"/>
    <property type="match status" value="1"/>
</dbReference>
<feature type="domain" description="Secretin/TonB short N-terminal" evidence="6">
    <location>
        <begin position="55"/>
        <end position="106"/>
    </location>
</feature>
<evidence type="ECO:0000256" key="4">
    <source>
        <dbReference type="ARBA" id="ARBA00023136"/>
    </source>
</evidence>
<accession>A0A3B0RQD0</accession>
<dbReference type="InterPro" id="IPR010104">
    <property type="entry name" value="TonB_rcpt_bac"/>
</dbReference>
<keyword evidence="4" id="KW-0472">Membrane</keyword>
<proteinExistence type="predicted"/>
<dbReference type="Pfam" id="PF07715">
    <property type="entry name" value="Plug"/>
    <property type="match status" value="1"/>
</dbReference>
<dbReference type="AlphaFoldDB" id="A0A3B0RQD0"/>
<dbReference type="NCBIfam" id="TIGR01782">
    <property type="entry name" value="TonB-Xanth-Caul"/>
    <property type="match status" value="1"/>
</dbReference>
<evidence type="ECO:0000256" key="3">
    <source>
        <dbReference type="ARBA" id="ARBA00022692"/>
    </source>
</evidence>
<dbReference type="SUPFAM" id="SSF49452">
    <property type="entry name" value="Starch-binding domain-like"/>
    <property type="match status" value="1"/>
</dbReference>